<gene>
    <name evidence="1" type="ORF">PR048_020308</name>
</gene>
<comment type="caution">
    <text evidence="1">The sequence shown here is derived from an EMBL/GenBank/DDBJ whole genome shotgun (WGS) entry which is preliminary data.</text>
</comment>
<dbReference type="Proteomes" id="UP001159363">
    <property type="component" value="Chromosome 6"/>
</dbReference>
<evidence type="ECO:0000313" key="1">
    <source>
        <dbReference type="EMBL" id="KAJ8879700.1"/>
    </source>
</evidence>
<reference evidence="1 2" key="1">
    <citation type="submission" date="2023-02" db="EMBL/GenBank/DDBJ databases">
        <title>LHISI_Scaffold_Assembly.</title>
        <authorList>
            <person name="Stuart O.P."/>
            <person name="Cleave R."/>
            <person name="Magrath M.J.L."/>
            <person name="Mikheyev A.S."/>
        </authorList>
    </citation>
    <scope>NUCLEOTIDE SEQUENCE [LARGE SCALE GENOMIC DNA]</scope>
    <source>
        <strain evidence="1">Daus_M_001</strain>
        <tissue evidence="1">Leg muscle</tissue>
    </source>
</reference>
<evidence type="ECO:0000313" key="2">
    <source>
        <dbReference type="Proteomes" id="UP001159363"/>
    </source>
</evidence>
<accession>A0ABQ9H618</accession>
<organism evidence="1 2">
    <name type="scientific">Dryococelus australis</name>
    <dbReference type="NCBI Taxonomy" id="614101"/>
    <lineage>
        <taxon>Eukaryota</taxon>
        <taxon>Metazoa</taxon>
        <taxon>Ecdysozoa</taxon>
        <taxon>Arthropoda</taxon>
        <taxon>Hexapoda</taxon>
        <taxon>Insecta</taxon>
        <taxon>Pterygota</taxon>
        <taxon>Neoptera</taxon>
        <taxon>Polyneoptera</taxon>
        <taxon>Phasmatodea</taxon>
        <taxon>Verophasmatodea</taxon>
        <taxon>Anareolatae</taxon>
        <taxon>Phasmatidae</taxon>
        <taxon>Eurycanthinae</taxon>
        <taxon>Dryococelus</taxon>
    </lineage>
</organism>
<proteinExistence type="predicted"/>
<keyword evidence="2" id="KW-1185">Reference proteome</keyword>
<name>A0ABQ9H618_9NEOP</name>
<dbReference type="EMBL" id="JARBHB010000007">
    <property type="protein sequence ID" value="KAJ8879700.1"/>
    <property type="molecule type" value="Genomic_DNA"/>
</dbReference>
<sequence>MLSSMRMPLRKLNDHILYKTCHHKKLTRYKADSTYRRKNYANFYYSLLKASIFIDTILKDTQFWEQEIVPKLKKFYWECLLLEILDYRKARGHAIRDPESIENVKKEVAKRRKLSKSDRN</sequence>
<protein>
    <submittedName>
        <fullName evidence="1">Uncharacterized protein</fullName>
    </submittedName>
</protein>